<gene>
    <name evidence="5" type="ordered locus">Tter_0177</name>
</gene>
<dbReference type="InterPro" id="IPR001431">
    <property type="entry name" value="Pept_M16_Zn_BS"/>
</dbReference>
<dbReference type="RefSeq" id="WP_012874134.1">
    <property type="nucleotide sequence ID" value="NC_013525.1"/>
</dbReference>
<organism evidence="5 6">
    <name type="scientific">Thermobaculum terrenum (strain ATCC BAA-798 / CCMEE 7001 / YNP1)</name>
    <dbReference type="NCBI Taxonomy" id="525904"/>
    <lineage>
        <taxon>Bacteria</taxon>
        <taxon>Bacillati</taxon>
        <taxon>Chloroflexota</taxon>
        <taxon>Chloroflexia</taxon>
        <taxon>Candidatus Thermobaculales</taxon>
        <taxon>Candidatus Thermobaculaceae</taxon>
        <taxon>Thermobaculum</taxon>
    </lineage>
</organism>
<feature type="domain" description="Peptidase M16 C-terminal" evidence="4">
    <location>
        <begin position="176"/>
        <end position="342"/>
    </location>
</feature>
<dbReference type="KEGG" id="ttr:Tter_0177"/>
<dbReference type="SUPFAM" id="SSF63411">
    <property type="entry name" value="LuxS/MPP-like metallohydrolase"/>
    <property type="match status" value="2"/>
</dbReference>
<dbReference type="InterPro" id="IPR007863">
    <property type="entry name" value="Peptidase_M16_C"/>
</dbReference>
<keyword evidence="6" id="KW-1185">Reference proteome</keyword>
<accession>D1CDU3</accession>
<comment type="similarity">
    <text evidence="1 2">Belongs to the peptidase M16 family.</text>
</comment>
<proteinExistence type="inferred from homology"/>
<dbReference type="STRING" id="525904.Tter_0177"/>
<dbReference type="EMBL" id="CP001825">
    <property type="protein sequence ID" value="ACZ41099.1"/>
    <property type="molecule type" value="Genomic_DNA"/>
</dbReference>
<evidence type="ECO:0000259" key="4">
    <source>
        <dbReference type="Pfam" id="PF05193"/>
    </source>
</evidence>
<evidence type="ECO:0000313" key="6">
    <source>
        <dbReference type="Proteomes" id="UP000000323"/>
    </source>
</evidence>
<dbReference type="GO" id="GO:0004222">
    <property type="term" value="F:metalloendopeptidase activity"/>
    <property type="evidence" value="ECO:0007669"/>
    <property type="project" value="InterPro"/>
</dbReference>
<sequence>MSVRSNELLGVEKLPNGLTVVGQRMPGVESVAICFHVRTGSRDEPQDIAGVSHFLEHMMFKGTTRRSAVDISREFEEMGAEFNAFTWVESTVYYARVLGDQLPRAVDLLADMMRPALDEKEFETEKGVIIEEIARSEDQPAHELIHQLFANFFESHPLGNSVLGTQDTIRNMPVHRMREYHQRRYGANNIIFGIAGNFDWDKLLPMLEEVTRGWEPSEEGHQKVEFKPTPKVRVDLKPQFQQEHIAIASSAPKQDEDDTWAAELVASVLGDSTGSRLFWEVTQKGLVDSIETEYYGFDDAGLYLTYFSTSPDRAEEVLRVVRQEMQKLQQDGVDQDELDRAKVKAVADIVIGGEASHRRMFELASLYVAKSKAMSVDEIVDSIESVSQEDIRRVLERYPFTETFTVQAAGPLSDLNVS</sequence>
<dbReference type="Proteomes" id="UP000000323">
    <property type="component" value="Chromosome 1"/>
</dbReference>
<evidence type="ECO:0000256" key="2">
    <source>
        <dbReference type="RuleBase" id="RU004447"/>
    </source>
</evidence>
<dbReference type="Pfam" id="PF00675">
    <property type="entry name" value="Peptidase_M16"/>
    <property type="match status" value="1"/>
</dbReference>
<evidence type="ECO:0000259" key="3">
    <source>
        <dbReference type="Pfam" id="PF00675"/>
    </source>
</evidence>
<dbReference type="PROSITE" id="PS00143">
    <property type="entry name" value="INSULINASE"/>
    <property type="match status" value="1"/>
</dbReference>
<feature type="domain" description="Peptidase M16 N-terminal" evidence="3">
    <location>
        <begin position="20"/>
        <end position="165"/>
    </location>
</feature>
<dbReference type="InterPro" id="IPR050361">
    <property type="entry name" value="MPP/UQCRC_Complex"/>
</dbReference>
<dbReference type="InterPro" id="IPR011249">
    <property type="entry name" value="Metalloenz_LuxS/M16"/>
</dbReference>
<name>D1CDU3_THET1</name>
<protein>
    <submittedName>
        <fullName evidence="5">Peptidase M16 domain protein</fullName>
    </submittedName>
</protein>
<dbReference type="AlphaFoldDB" id="D1CDU3"/>
<dbReference type="HOGENOM" id="CLU_009902_3_3_0"/>
<dbReference type="OrthoDB" id="9811314at2"/>
<dbReference type="Gene3D" id="3.30.830.10">
    <property type="entry name" value="Metalloenzyme, LuxS/M16 peptidase-like"/>
    <property type="match status" value="2"/>
</dbReference>
<dbReference type="PANTHER" id="PTHR11851:SF49">
    <property type="entry name" value="MITOCHONDRIAL-PROCESSING PEPTIDASE SUBUNIT ALPHA"/>
    <property type="match status" value="1"/>
</dbReference>
<dbReference type="GO" id="GO:0046872">
    <property type="term" value="F:metal ion binding"/>
    <property type="evidence" value="ECO:0007669"/>
    <property type="project" value="InterPro"/>
</dbReference>
<dbReference type="InterPro" id="IPR011765">
    <property type="entry name" value="Pept_M16_N"/>
</dbReference>
<evidence type="ECO:0000256" key="1">
    <source>
        <dbReference type="ARBA" id="ARBA00007261"/>
    </source>
</evidence>
<reference evidence="6" key="1">
    <citation type="journal article" date="2010" name="Stand. Genomic Sci.">
        <title>Complete genome sequence of 'Thermobaculum terrenum' type strain (YNP1).</title>
        <authorList>
            <person name="Kiss H."/>
            <person name="Cleland D."/>
            <person name="Lapidus A."/>
            <person name="Lucas S."/>
            <person name="Glavina Del Rio T."/>
            <person name="Nolan M."/>
            <person name="Tice H."/>
            <person name="Han C."/>
            <person name="Goodwin L."/>
            <person name="Pitluck S."/>
            <person name="Liolios K."/>
            <person name="Ivanova N."/>
            <person name="Mavromatis K."/>
            <person name="Ovchinnikova G."/>
            <person name="Pati A."/>
            <person name="Chen A."/>
            <person name="Palaniappan K."/>
            <person name="Land M."/>
            <person name="Hauser L."/>
            <person name="Chang Y."/>
            <person name="Jeffries C."/>
            <person name="Lu M."/>
            <person name="Brettin T."/>
            <person name="Detter J."/>
            <person name="Goker M."/>
            <person name="Tindall B."/>
            <person name="Beck B."/>
            <person name="McDermott T."/>
            <person name="Woyke T."/>
            <person name="Bristow J."/>
            <person name="Eisen J."/>
            <person name="Markowitz V."/>
            <person name="Hugenholtz P."/>
            <person name="Kyrpides N."/>
            <person name="Klenk H."/>
            <person name="Cheng J."/>
        </authorList>
    </citation>
    <scope>NUCLEOTIDE SEQUENCE [LARGE SCALE GENOMIC DNA]</scope>
    <source>
        <strain evidence="6">ATCC BAA-798 / YNP1</strain>
    </source>
</reference>
<dbReference type="eggNOG" id="COG0612">
    <property type="taxonomic scope" value="Bacteria"/>
</dbReference>
<dbReference type="Pfam" id="PF05193">
    <property type="entry name" value="Peptidase_M16_C"/>
    <property type="match status" value="1"/>
</dbReference>
<evidence type="ECO:0000313" key="5">
    <source>
        <dbReference type="EMBL" id="ACZ41099.1"/>
    </source>
</evidence>
<dbReference type="PANTHER" id="PTHR11851">
    <property type="entry name" value="METALLOPROTEASE"/>
    <property type="match status" value="1"/>
</dbReference>
<dbReference type="GO" id="GO:0006508">
    <property type="term" value="P:proteolysis"/>
    <property type="evidence" value="ECO:0007669"/>
    <property type="project" value="InterPro"/>
</dbReference>